<dbReference type="InterPro" id="IPR002656">
    <property type="entry name" value="Acyl_transf_3_dom"/>
</dbReference>
<accession>A0AAE6WEU0</accession>
<gene>
    <name evidence="1" type="ORF">FEE40_03705</name>
</gene>
<evidence type="ECO:0000313" key="2">
    <source>
        <dbReference type="Proteomes" id="UP000463931"/>
    </source>
</evidence>
<reference evidence="1 2" key="1">
    <citation type="journal article" date="2019" name="Nat. Med.">
        <title>Preventing dysbiosis of the neonatal mouse intestinal microbiome protects against late-onset sepsis.</title>
        <authorList>
            <person name="Singer J.R."/>
            <person name="Blosser E.G."/>
            <person name="Zindl C.L."/>
            <person name="Silberger D.J."/>
            <person name="Conlan S."/>
            <person name="Laufer V.A."/>
            <person name="DiToro D."/>
            <person name="Deming C."/>
            <person name="Kumar R."/>
            <person name="Morrow C.D."/>
            <person name="Segre J.A."/>
            <person name="Gray M.J."/>
            <person name="Randolph D.A."/>
            <person name="Weaver C.T."/>
        </authorList>
    </citation>
    <scope>NUCLEOTIDE SEQUENCE [LARGE SCALE GENOMIC DNA]</scope>
    <source>
        <strain evidence="1 2">V10</strain>
    </source>
</reference>
<dbReference type="AlphaFoldDB" id="A0AAE6WEU0"/>
<dbReference type="Proteomes" id="UP000463931">
    <property type="component" value="Chromosome"/>
</dbReference>
<dbReference type="GO" id="GO:0016747">
    <property type="term" value="F:acyltransferase activity, transferring groups other than amino-acyl groups"/>
    <property type="evidence" value="ECO:0007669"/>
    <property type="project" value="InterPro"/>
</dbReference>
<name>A0AAE6WEU0_9LACO</name>
<dbReference type="PANTHER" id="PTHR37312">
    <property type="entry name" value="MEMBRANE-BOUND ACYLTRANSFERASE YKRP-RELATED"/>
    <property type="match status" value="1"/>
</dbReference>
<proteinExistence type="predicted"/>
<dbReference type="EMBL" id="CP040852">
    <property type="protein sequence ID" value="QIA89354.1"/>
    <property type="molecule type" value="Genomic_DNA"/>
</dbReference>
<dbReference type="Pfam" id="PF01757">
    <property type="entry name" value="Acyl_transf_3"/>
    <property type="match status" value="1"/>
</dbReference>
<dbReference type="RefSeq" id="WP_135058469.1">
    <property type="nucleotide sequence ID" value="NZ_CP040852.1"/>
</dbReference>
<protein>
    <submittedName>
        <fullName evidence="1">Acetyltransferase</fullName>
    </submittedName>
</protein>
<organism evidence="1 2">
    <name type="scientific">Ligilactobacillus murinus</name>
    <dbReference type="NCBI Taxonomy" id="1622"/>
    <lineage>
        <taxon>Bacteria</taxon>
        <taxon>Bacillati</taxon>
        <taxon>Bacillota</taxon>
        <taxon>Bacilli</taxon>
        <taxon>Lactobacillales</taxon>
        <taxon>Lactobacillaceae</taxon>
        <taxon>Ligilactobacillus</taxon>
    </lineage>
</organism>
<dbReference type="InterPro" id="IPR052734">
    <property type="entry name" value="Nod_factor_acetyltransferase"/>
</dbReference>
<sequence length="361" mass="41049">MEKRIDWIDIVRAVGMFLIIMGHTLEVYTYSIVGKLIFAVHVPVFFVLSGYLYKEKTFKKIFKGGNVNLLLPYLATLIIIVIITRFNFIFPNWIYNLDMRNFWVSALYGSGTTLNPFWDKSLTINAIGAIWFLMAMYFGNIIFNFIIKSGRGNLYVSGIVATIVTFGGFYLSDIDIWLPWSFNAAMASQLFYYSGYLIKNFDLIEKYGRFGCFAGIVLWMVSAQSGFLYLNIAHADSPILAILGGIGGSFTLMYLSKILCETKVDLKVVKYYGQMSLIVLCVHLIDLNSLAISRKIYGTLAQTTGNQILAVNLEILYRFLLTVVGIIIIPKLPVVRSFYLNRTYPFRAKFLGRKNTGQRDI</sequence>
<evidence type="ECO:0000313" key="1">
    <source>
        <dbReference type="EMBL" id="QIA89354.1"/>
    </source>
</evidence>
<dbReference type="PANTHER" id="PTHR37312:SF1">
    <property type="entry name" value="MEMBRANE-BOUND ACYLTRANSFERASE YKRP-RELATED"/>
    <property type="match status" value="1"/>
</dbReference>